<sequence length="141" mass="15249">MIVLDTNVISELWKIEPHPNVLAWIDAQAIETLYLSAITVAELRYGFATMPEGKRRTVFQERLANEVLPNFAGRVLPFDLDASQAYADLMARARAEGKAIGKADGYIAATAAAHGLMVATRDTSPFQAAGLIVIDPIGPSH</sequence>
<comment type="similarity">
    <text evidence="7 8">Belongs to the PINc/VapC protein family.</text>
</comment>
<dbReference type="GO" id="GO:0016787">
    <property type="term" value="F:hydrolase activity"/>
    <property type="evidence" value="ECO:0007669"/>
    <property type="project" value="UniProtKB-KW"/>
</dbReference>
<keyword evidence="8" id="KW-0800">Toxin</keyword>
<keyword evidence="4 8" id="KW-0479">Metal-binding</keyword>
<reference evidence="10" key="1">
    <citation type="journal article" date="2022" name="Phytopathology">
        <title>Complete circularized genome resources of seven strains of Xylella fastidiosa subsp. fastidiosa using hybrid assembly reveals unknown plasmids.</title>
        <authorList>
            <person name="Velasco-Amo M.D.P."/>
            <person name="Arias-Giraldo L.F.F."/>
            <person name="Ecija M.R."/>
            <person name="De La Fuente L."/>
            <person name="Marco-Noales E."/>
            <person name="Moralejo E."/>
            <person name="Navas-Cort J.A."/>
            <person name="Landa B.B."/>
        </authorList>
    </citation>
    <scope>NUCLEOTIDE SEQUENCE</scope>
    <source>
        <strain evidence="10">CFBP8073</strain>
    </source>
</reference>
<dbReference type="CDD" id="cd18731">
    <property type="entry name" value="PIN_NgFitB-like"/>
    <property type="match status" value="1"/>
</dbReference>
<evidence type="ECO:0000256" key="3">
    <source>
        <dbReference type="ARBA" id="ARBA00022722"/>
    </source>
</evidence>
<protein>
    <recommendedName>
        <fullName evidence="8">Ribonuclease VapC</fullName>
        <shortName evidence="8">RNase VapC</shortName>
        <ecNumber evidence="8">3.1.-.-</ecNumber>
    </recommendedName>
    <alternativeName>
        <fullName evidence="8">Toxin VapC</fullName>
    </alternativeName>
</protein>
<dbReference type="EMBL" id="CP109889">
    <property type="protein sequence ID" value="WCF29637.1"/>
    <property type="molecule type" value="Genomic_DNA"/>
</dbReference>
<dbReference type="PANTHER" id="PTHR33653:SF1">
    <property type="entry name" value="RIBONUCLEASE VAPC2"/>
    <property type="match status" value="1"/>
</dbReference>
<dbReference type="GO" id="GO:0090729">
    <property type="term" value="F:toxin activity"/>
    <property type="evidence" value="ECO:0007669"/>
    <property type="project" value="UniProtKB-KW"/>
</dbReference>
<keyword evidence="2 8" id="KW-1277">Toxin-antitoxin system</keyword>
<evidence type="ECO:0000256" key="8">
    <source>
        <dbReference type="HAMAP-Rule" id="MF_00265"/>
    </source>
</evidence>
<organism evidence="10 11">
    <name type="scientific">Xylella fastidiosa subsp. fastidiosa</name>
    <dbReference type="NCBI Taxonomy" id="644356"/>
    <lineage>
        <taxon>Bacteria</taxon>
        <taxon>Pseudomonadati</taxon>
        <taxon>Pseudomonadota</taxon>
        <taxon>Gammaproteobacteria</taxon>
        <taxon>Lysobacterales</taxon>
        <taxon>Lysobacteraceae</taxon>
        <taxon>Xylella</taxon>
    </lineage>
</organism>
<evidence type="ECO:0000256" key="5">
    <source>
        <dbReference type="ARBA" id="ARBA00022801"/>
    </source>
</evidence>
<evidence type="ECO:0000256" key="6">
    <source>
        <dbReference type="ARBA" id="ARBA00022842"/>
    </source>
</evidence>
<evidence type="ECO:0000313" key="11">
    <source>
        <dbReference type="Proteomes" id="UP001211513"/>
    </source>
</evidence>
<accession>A0AAJ5UJM1</accession>
<dbReference type="Proteomes" id="UP001211513">
    <property type="component" value="Plasmid pXF-P2.CFBP8073"/>
</dbReference>
<keyword evidence="5 8" id="KW-0378">Hydrolase</keyword>
<dbReference type="Gene3D" id="3.40.50.1010">
    <property type="entry name" value="5'-nuclease"/>
    <property type="match status" value="1"/>
</dbReference>
<comment type="function">
    <text evidence="8">Toxic component of a toxin-antitoxin (TA) system. An RNase.</text>
</comment>
<evidence type="ECO:0000256" key="1">
    <source>
        <dbReference type="ARBA" id="ARBA00001946"/>
    </source>
</evidence>
<name>A0AAJ5UJM1_XYLFS</name>
<dbReference type="RefSeq" id="WP_058565079.1">
    <property type="nucleotide sequence ID" value="NZ_CP109889.1"/>
</dbReference>
<dbReference type="GO" id="GO:0004540">
    <property type="term" value="F:RNA nuclease activity"/>
    <property type="evidence" value="ECO:0007669"/>
    <property type="project" value="InterPro"/>
</dbReference>
<proteinExistence type="inferred from homology"/>
<dbReference type="InterPro" id="IPR050556">
    <property type="entry name" value="Type_II_TA_system_RNase"/>
</dbReference>
<dbReference type="GO" id="GO:0000287">
    <property type="term" value="F:magnesium ion binding"/>
    <property type="evidence" value="ECO:0007669"/>
    <property type="project" value="UniProtKB-UniRule"/>
</dbReference>
<keyword evidence="10" id="KW-0614">Plasmid</keyword>
<dbReference type="EC" id="3.1.-.-" evidence="8"/>
<dbReference type="AlphaFoldDB" id="A0AAJ5UJM1"/>
<dbReference type="PANTHER" id="PTHR33653">
    <property type="entry name" value="RIBONUCLEASE VAPC2"/>
    <property type="match status" value="1"/>
</dbReference>
<evidence type="ECO:0000313" key="10">
    <source>
        <dbReference type="EMBL" id="WCF29637.1"/>
    </source>
</evidence>
<feature type="domain" description="PIN" evidence="9">
    <location>
        <begin position="2"/>
        <end position="126"/>
    </location>
</feature>
<evidence type="ECO:0000256" key="7">
    <source>
        <dbReference type="ARBA" id="ARBA00038093"/>
    </source>
</evidence>
<feature type="binding site" evidence="8">
    <location>
        <position position="5"/>
    </location>
    <ligand>
        <name>Mg(2+)</name>
        <dbReference type="ChEBI" id="CHEBI:18420"/>
    </ligand>
</feature>
<evidence type="ECO:0000259" key="9">
    <source>
        <dbReference type="Pfam" id="PF01850"/>
    </source>
</evidence>
<evidence type="ECO:0000256" key="4">
    <source>
        <dbReference type="ARBA" id="ARBA00022723"/>
    </source>
</evidence>
<reference evidence="10" key="2">
    <citation type="submission" date="2022-10" db="EMBL/GenBank/DDBJ databases">
        <authorList>
            <person name="Landa B."/>
            <person name="Arias-Giraldo L.F."/>
            <person name="Roman-Ecija M."/>
            <person name="Velasco-Amo M.P."/>
            <person name="De La Fuente L."/>
            <person name="Marco-Noales E."/>
            <person name="Moralejo E."/>
        </authorList>
    </citation>
    <scope>NUCLEOTIDE SEQUENCE</scope>
    <source>
        <strain evidence="10">CFBP8073</strain>
        <plasmid evidence="10">pXF-P2.CFBP8073</plasmid>
    </source>
</reference>
<keyword evidence="6 8" id="KW-0460">Magnesium</keyword>
<keyword evidence="3 8" id="KW-0540">Nuclease</keyword>
<dbReference type="HAMAP" id="MF_00265">
    <property type="entry name" value="VapC_Nob1"/>
    <property type="match status" value="1"/>
</dbReference>
<geneLocation type="plasmid" evidence="10 11">
    <name>pXF-P2.CFBP8073</name>
</geneLocation>
<dbReference type="Pfam" id="PF01850">
    <property type="entry name" value="PIN"/>
    <property type="match status" value="1"/>
</dbReference>
<feature type="binding site" evidence="8">
    <location>
        <position position="104"/>
    </location>
    <ligand>
        <name>Mg(2+)</name>
        <dbReference type="ChEBI" id="CHEBI:18420"/>
    </ligand>
</feature>
<dbReference type="InterPro" id="IPR002716">
    <property type="entry name" value="PIN_dom"/>
</dbReference>
<comment type="cofactor">
    <cofactor evidence="1 8">
        <name>Mg(2+)</name>
        <dbReference type="ChEBI" id="CHEBI:18420"/>
    </cofactor>
</comment>
<evidence type="ECO:0000256" key="2">
    <source>
        <dbReference type="ARBA" id="ARBA00022649"/>
    </source>
</evidence>
<dbReference type="InterPro" id="IPR022907">
    <property type="entry name" value="VapC_family"/>
</dbReference>
<gene>
    <name evidence="8" type="primary">vapC</name>
    <name evidence="10" type="ORF">OK117_12635</name>
</gene>
<dbReference type="SUPFAM" id="SSF88723">
    <property type="entry name" value="PIN domain-like"/>
    <property type="match status" value="1"/>
</dbReference>
<dbReference type="InterPro" id="IPR029060">
    <property type="entry name" value="PIN-like_dom_sf"/>
</dbReference>